<sequence>MFDAIEDLYLNYCPEGTEFLLVGDFNARTGLLNETFTLDQSHEVNSDLYEFELDKREREALLAKHDVPLVRSTNSEKSINRYGERFLLTCQNTGSYIANGRCGSDKGTGMFTCAGTSVVDYVACSPKAMVNITDFNICDYNPLFSDKHNPISLNLGRVAFKNIDQKYSVNKKKITKSSF</sequence>
<accession>A0AAN8JDD7</accession>
<dbReference type="Gene3D" id="3.60.10.10">
    <property type="entry name" value="Endonuclease/exonuclease/phosphatase"/>
    <property type="match status" value="1"/>
</dbReference>
<evidence type="ECO:0000313" key="2">
    <source>
        <dbReference type="Proteomes" id="UP001347796"/>
    </source>
</evidence>
<name>A0AAN8JDD7_PATCE</name>
<dbReference type="EMBL" id="JAZGQO010000010">
    <property type="protein sequence ID" value="KAK6175757.1"/>
    <property type="molecule type" value="Genomic_DNA"/>
</dbReference>
<reference evidence="1 2" key="1">
    <citation type="submission" date="2024-01" db="EMBL/GenBank/DDBJ databases">
        <title>The genome of the rayed Mediterranean limpet Patella caerulea (Linnaeus, 1758).</title>
        <authorList>
            <person name="Anh-Thu Weber A."/>
            <person name="Halstead-Nussloch G."/>
        </authorList>
    </citation>
    <scope>NUCLEOTIDE SEQUENCE [LARGE SCALE GENOMIC DNA]</scope>
    <source>
        <strain evidence="1">AATW-2023a</strain>
        <tissue evidence="1">Whole specimen</tissue>
    </source>
</reference>
<dbReference type="AlphaFoldDB" id="A0AAN8JDD7"/>
<gene>
    <name evidence="1" type="ORF">SNE40_014150</name>
</gene>
<organism evidence="1 2">
    <name type="scientific">Patella caerulea</name>
    <name type="common">Rayed Mediterranean limpet</name>
    <dbReference type="NCBI Taxonomy" id="87958"/>
    <lineage>
        <taxon>Eukaryota</taxon>
        <taxon>Metazoa</taxon>
        <taxon>Spiralia</taxon>
        <taxon>Lophotrochozoa</taxon>
        <taxon>Mollusca</taxon>
        <taxon>Gastropoda</taxon>
        <taxon>Patellogastropoda</taxon>
        <taxon>Patelloidea</taxon>
        <taxon>Patellidae</taxon>
        <taxon>Patella</taxon>
    </lineage>
</organism>
<evidence type="ECO:0000313" key="1">
    <source>
        <dbReference type="EMBL" id="KAK6175757.1"/>
    </source>
</evidence>
<comment type="caution">
    <text evidence="1">The sequence shown here is derived from an EMBL/GenBank/DDBJ whole genome shotgun (WGS) entry which is preliminary data.</text>
</comment>
<dbReference type="InterPro" id="IPR036691">
    <property type="entry name" value="Endo/exonu/phosph_ase_sf"/>
</dbReference>
<dbReference type="Proteomes" id="UP001347796">
    <property type="component" value="Unassembled WGS sequence"/>
</dbReference>
<dbReference type="SUPFAM" id="SSF56219">
    <property type="entry name" value="DNase I-like"/>
    <property type="match status" value="1"/>
</dbReference>
<keyword evidence="2" id="KW-1185">Reference proteome</keyword>
<proteinExistence type="predicted"/>
<protein>
    <submittedName>
        <fullName evidence="1">Uncharacterized protein</fullName>
    </submittedName>
</protein>